<feature type="non-terminal residue" evidence="9">
    <location>
        <position position="1"/>
    </location>
</feature>
<feature type="domain" description="Sushi" evidence="8">
    <location>
        <begin position="404"/>
        <end position="464"/>
    </location>
</feature>
<dbReference type="EMBL" id="BTSY01000005">
    <property type="protein sequence ID" value="GMT27190.1"/>
    <property type="molecule type" value="Genomic_DNA"/>
</dbReference>
<evidence type="ECO:0000256" key="2">
    <source>
        <dbReference type="ARBA" id="ARBA00022659"/>
    </source>
</evidence>
<keyword evidence="2 5" id="KW-0768">Sushi</keyword>
<reference evidence="9" key="1">
    <citation type="submission" date="2023-10" db="EMBL/GenBank/DDBJ databases">
        <title>Genome assembly of Pristionchus species.</title>
        <authorList>
            <person name="Yoshida K."/>
            <person name="Sommer R.J."/>
        </authorList>
    </citation>
    <scope>NUCLEOTIDE SEQUENCE</scope>
    <source>
        <strain evidence="9">RS5133</strain>
    </source>
</reference>
<feature type="disulfide bond" evidence="5">
    <location>
        <begin position="372"/>
        <end position="399"/>
    </location>
</feature>
<feature type="region of interest" description="Disordered" evidence="6">
    <location>
        <begin position="679"/>
        <end position="714"/>
    </location>
</feature>
<dbReference type="SUPFAM" id="SSF57535">
    <property type="entry name" value="Complement control module/SCR domain"/>
    <property type="match status" value="8"/>
</dbReference>
<evidence type="ECO:0000313" key="9">
    <source>
        <dbReference type="EMBL" id="GMT27190.1"/>
    </source>
</evidence>
<comment type="caution">
    <text evidence="5">Lacks conserved residue(s) required for the propagation of feature annotation.</text>
</comment>
<evidence type="ECO:0000256" key="5">
    <source>
        <dbReference type="PROSITE-ProRule" id="PRU00302"/>
    </source>
</evidence>
<proteinExistence type="predicted"/>
<feature type="chain" id="PRO_5043944051" description="Sushi domain-containing protein" evidence="7">
    <location>
        <begin position="30"/>
        <end position="1295"/>
    </location>
</feature>
<feature type="domain" description="Sushi" evidence="8">
    <location>
        <begin position="273"/>
        <end position="335"/>
    </location>
</feature>
<name>A0AAV5W965_9BILA</name>
<gene>
    <name evidence="9" type="ORF">PFISCL1PPCAC_18487</name>
</gene>
<evidence type="ECO:0000313" key="10">
    <source>
        <dbReference type="Proteomes" id="UP001432322"/>
    </source>
</evidence>
<sequence>SIQPFHPSPGRMSSFFLLSLLSLLTISHAHFTQCPPSLAPKELGIVGVWKSDDSLEYRISDEDLSIRHHSLLKEGSKTVLLPRDPGDCPVGLCLIRLDLNKKNEGTPFYEENLFGAVNSISDDSTSQILCAREEGDCGAQSPVYVHHREINGSRVFGYTMNGGTQLEGYTRDARPLCYAWTRPSSVITTDSNSSSNACIEMRNVDNGKISYTSESSSGLHSIGTSASLSCSTSFVSAGHALAICTGNGWYPTNGLGPCLRQPASPISASALVGECAMLNEKPYGKLIYSTQPRTSRFGSGTTVSLMCDLGYAPAGETTSTCIDGTWTKSLSECFQFSSFKCLPPFPILNGKISYFFPARTPFSHGSLLQLECQEGFLLEGRDLISCTPQGWTPPALGVCRQNSVQCPILSLVPGGKISYTLPMTPTAQGSTAVLVCAEGTVPHGSLSTVCLNGQWTNSLGTCGSSMTSVQTAGTNCLIINPIVNGRISYSLGEINGAFPPGTTATPYCQSGYNLYGSQVATCLPTGQWTTRTLGNCGPGLPNECPEYNSTETVINYNLPTGRQGYRRESTIATMSCPLGQPDGNVVSTCVAGKWSPPFGQCVTPRQKCTGLSTPIGGSLQYSNGMVEGPFPSGTLVKLNCNVGSLRGSGIVECRDGLWQSEGGDSMGNCGQSDFAPTGNGLGDSFGSSTPSTGSHTWGSGTGSDGDGDLMDGSSGVARSGVTTSSCLAPLLPLGASLSYSTAPSLGVYNSGTLVSLQCPGSSPIGSSQSQCSNALWNPPLGRCAQVGEQGYFEFFVFEGGNAGGFSTTASPIVGINGQQVSGFNTFPGLGFGGGSCTMSPSGSISMGTFPAGTTLTLQCPLGSSVAGSLVATCINGQWSQMGSCTQPGITSILRIQALHAYCVSFGSLERTSIADGEVRYSNGMDGRASLGTVARVNCSLGYRLEGAPAAVCTSGGWQPRGIGRCVIDIGEYRGVSSCQGAPLVLNGQVQYSSNYPYQIGSYARLLCNPGYANYGDGTLTCISGLWSPQSFGQCVMGGTPGIGGVTFPQTTQPWTTTSPWTTNPWTTTTQVQLFSNVPLLGGGSCLIPPLTPFQGTLKYSSGNVVGPWNEGVIVALICNNGYYVVGAGAASCRSGSFSPSQLGSCASSIGASRLPCAAPLTPLNGQFNFSSAALPTGGYPDGAMAALFCQQSMVPYISTCSNALWSPSIPVSCFGIQRDSLQRDSPPGSSLDCPSLRAPPFGDITFSLPSDPSTPNRYPASTRGVLVCTSGSSLEGNNVTTCTDGVFSPPLGMCV</sequence>
<dbReference type="Proteomes" id="UP001432322">
    <property type="component" value="Unassembled WGS sequence"/>
</dbReference>
<comment type="caution">
    <text evidence="9">The sequence shown here is derived from an EMBL/GenBank/DDBJ whole genome shotgun (WGS) entry which is preliminary data.</text>
</comment>
<feature type="disulfide bond" evidence="5">
    <location>
        <begin position="1007"/>
        <end position="1034"/>
    </location>
</feature>
<dbReference type="InterPro" id="IPR035976">
    <property type="entry name" value="Sushi/SCR/CCP_sf"/>
</dbReference>
<dbReference type="CDD" id="cd00033">
    <property type="entry name" value="CCP"/>
    <property type="match status" value="5"/>
</dbReference>
<comment type="subcellular location">
    <subcellularLocation>
        <location evidence="1">Virion</location>
    </subcellularLocation>
</comment>
<organism evidence="9 10">
    <name type="scientific">Pristionchus fissidentatus</name>
    <dbReference type="NCBI Taxonomy" id="1538716"/>
    <lineage>
        <taxon>Eukaryota</taxon>
        <taxon>Metazoa</taxon>
        <taxon>Ecdysozoa</taxon>
        <taxon>Nematoda</taxon>
        <taxon>Chromadorea</taxon>
        <taxon>Rhabditida</taxon>
        <taxon>Rhabditina</taxon>
        <taxon>Diplogasteromorpha</taxon>
        <taxon>Diplogasteroidea</taxon>
        <taxon>Neodiplogasteridae</taxon>
        <taxon>Pristionchus</taxon>
    </lineage>
</organism>
<evidence type="ECO:0000256" key="6">
    <source>
        <dbReference type="SAM" id="MobiDB-lite"/>
    </source>
</evidence>
<feature type="disulfide bond" evidence="5">
    <location>
        <begin position="978"/>
        <end position="1021"/>
    </location>
</feature>
<dbReference type="InterPro" id="IPR000436">
    <property type="entry name" value="Sushi_SCR_CCP_dom"/>
</dbReference>
<evidence type="ECO:0000256" key="1">
    <source>
        <dbReference type="ARBA" id="ARBA00004328"/>
    </source>
</evidence>
<keyword evidence="10" id="KW-1185">Reference proteome</keyword>
<feature type="signal peptide" evidence="7">
    <location>
        <begin position="1"/>
        <end position="29"/>
    </location>
</feature>
<protein>
    <recommendedName>
        <fullName evidence="8">Sushi domain-containing protein</fullName>
    </recommendedName>
</protein>
<evidence type="ECO:0000256" key="4">
    <source>
        <dbReference type="ARBA" id="ARBA00023157"/>
    </source>
</evidence>
<evidence type="ECO:0000256" key="7">
    <source>
        <dbReference type="SAM" id="SignalP"/>
    </source>
</evidence>
<dbReference type="PANTHER" id="PTHR45785:SF2">
    <property type="entry name" value="COMPLEMENT FACTOR H-RELATED"/>
    <property type="match status" value="1"/>
</dbReference>
<dbReference type="SMART" id="SM00032">
    <property type="entry name" value="CCP"/>
    <property type="match status" value="14"/>
</dbReference>
<dbReference type="PANTHER" id="PTHR45785">
    <property type="entry name" value="COMPLEMENT FACTOR H-RELATED"/>
    <property type="match status" value="1"/>
</dbReference>
<dbReference type="Pfam" id="PF00084">
    <property type="entry name" value="Sushi"/>
    <property type="match status" value="7"/>
</dbReference>
<feature type="domain" description="Sushi" evidence="8">
    <location>
        <begin position="474"/>
        <end position="538"/>
    </location>
</feature>
<dbReference type="PROSITE" id="PS50923">
    <property type="entry name" value="SUSHI"/>
    <property type="match status" value="6"/>
</dbReference>
<feature type="domain" description="Sushi" evidence="8">
    <location>
        <begin position="339"/>
        <end position="401"/>
    </location>
</feature>
<feature type="domain" description="Sushi" evidence="8">
    <location>
        <begin position="976"/>
        <end position="1036"/>
    </location>
</feature>
<feature type="compositionally biased region" description="Low complexity" evidence="6">
    <location>
        <begin position="682"/>
        <end position="698"/>
    </location>
</feature>
<dbReference type="Gene3D" id="2.10.70.10">
    <property type="entry name" value="Complement Module, domain 1"/>
    <property type="match status" value="8"/>
</dbReference>
<dbReference type="InterPro" id="IPR051503">
    <property type="entry name" value="ComplSys_Reg/VirEntry_Med"/>
</dbReference>
<evidence type="ECO:0000259" key="8">
    <source>
        <dbReference type="PROSITE" id="PS50923"/>
    </source>
</evidence>
<keyword evidence="4 5" id="KW-1015">Disulfide bond</keyword>
<accession>A0AAV5W965</accession>
<keyword evidence="3 7" id="KW-0732">Signal</keyword>
<feature type="domain" description="Sushi" evidence="8">
    <location>
        <begin position="834"/>
        <end position="886"/>
    </location>
</feature>
<evidence type="ECO:0000256" key="3">
    <source>
        <dbReference type="ARBA" id="ARBA00022729"/>
    </source>
</evidence>